<name>A0A1H9SAR3_9BACI</name>
<dbReference type="AlphaFoldDB" id="A0A1H9SAR3"/>
<protein>
    <recommendedName>
        <fullName evidence="1">DUF58 domain-containing protein</fullName>
    </recommendedName>
</protein>
<feature type="domain" description="DUF58" evidence="1">
    <location>
        <begin position="183"/>
        <end position="311"/>
    </location>
</feature>
<sequence>MNIAWVIVVLLLIIVVQGMIYNKWGLKGITYKREFKQKTVFQGEVVEMVDQIANRKLLPIPWIRLESKISRYLANTSDQKENQEIEEVFHRTLFSLLPYQKITRRHQLTATKRGYYPLDTVSVTTGDAIGFSESFDSIEAATAVTVYPSIIPVDEIPLPSHSWLGDITVKRWIIEDPFLHAGVREYQAGDPLNSINWKATARSQTMQINKKDYTADHHLMIYVNFDTNEDIRLPIEKPELMETALSYAASLAAYTLERGVATGFGCNGYFVEPFTNTLERIKPSVRTEPSNSGSQLDYILDTIAKVKMDRSRNFRAFLEEDLEQGMSDTDIIIFTSQLSERVEIKIRQLEQLGNAVEVVLLNQLTKEAGEEYAS</sequence>
<evidence type="ECO:0000313" key="2">
    <source>
        <dbReference type="EMBL" id="SER81463.1"/>
    </source>
</evidence>
<accession>A0A1H9SAR3</accession>
<dbReference type="RefSeq" id="WP_089741116.1">
    <property type="nucleotide sequence ID" value="NZ_FOGL01000010.1"/>
</dbReference>
<gene>
    <name evidence="2" type="ORF">SAMN04487944_110139</name>
</gene>
<dbReference type="PANTHER" id="PTHR34351:SF2">
    <property type="entry name" value="DUF58 DOMAIN-CONTAINING PROTEIN"/>
    <property type="match status" value="1"/>
</dbReference>
<dbReference type="Pfam" id="PF01882">
    <property type="entry name" value="DUF58"/>
    <property type="match status" value="1"/>
</dbReference>
<evidence type="ECO:0000313" key="3">
    <source>
        <dbReference type="Proteomes" id="UP000199687"/>
    </source>
</evidence>
<dbReference type="Proteomes" id="UP000199687">
    <property type="component" value="Unassembled WGS sequence"/>
</dbReference>
<organism evidence="2 3">
    <name type="scientific">Gracilibacillus ureilyticus</name>
    <dbReference type="NCBI Taxonomy" id="531814"/>
    <lineage>
        <taxon>Bacteria</taxon>
        <taxon>Bacillati</taxon>
        <taxon>Bacillota</taxon>
        <taxon>Bacilli</taxon>
        <taxon>Bacillales</taxon>
        <taxon>Bacillaceae</taxon>
        <taxon>Gracilibacillus</taxon>
    </lineage>
</organism>
<dbReference type="PANTHER" id="PTHR34351">
    <property type="entry name" value="SLR1927 PROTEIN-RELATED"/>
    <property type="match status" value="1"/>
</dbReference>
<dbReference type="InterPro" id="IPR002881">
    <property type="entry name" value="DUF58"/>
</dbReference>
<dbReference type="STRING" id="531814.SAMN04487944_110139"/>
<proteinExistence type="predicted"/>
<keyword evidence="3" id="KW-1185">Reference proteome</keyword>
<dbReference type="EMBL" id="FOGL01000010">
    <property type="protein sequence ID" value="SER81463.1"/>
    <property type="molecule type" value="Genomic_DNA"/>
</dbReference>
<dbReference type="OrthoDB" id="9789943at2"/>
<evidence type="ECO:0000259" key="1">
    <source>
        <dbReference type="Pfam" id="PF01882"/>
    </source>
</evidence>
<reference evidence="2 3" key="1">
    <citation type="submission" date="2016-10" db="EMBL/GenBank/DDBJ databases">
        <authorList>
            <person name="de Groot N.N."/>
        </authorList>
    </citation>
    <scope>NUCLEOTIDE SEQUENCE [LARGE SCALE GENOMIC DNA]</scope>
    <source>
        <strain evidence="2 3">CGMCC 1.7727</strain>
    </source>
</reference>